<protein>
    <submittedName>
        <fullName evidence="2">DUF3679 domain-containing protein</fullName>
    </submittedName>
</protein>
<dbReference type="OrthoDB" id="2941402at2"/>
<feature type="signal peptide" evidence="1">
    <location>
        <begin position="1"/>
        <end position="26"/>
    </location>
</feature>
<organism evidence="2 3">
    <name type="scientific">Mesobacillus zeae</name>
    <dbReference type="NCBI Taxonomy" id="1917180"/>
    <lineage>
        <taxon>Bacteria</taxon>
        <taxon>Bacillati</taxon>
        <taxon>Bacillota</taxon>
        <taxon>Bacilli</taxon>
        <taxon>Bacillales</taxon>
        <taxon>Bacillaceae</taxon>
        <taxon>Mesobacillus</taxon>
    </lineage>
</organism>
<accession>A0A398B4P0</accession>
<feature type="chain" id="PRO_5039717437" evidence="1">
    <location>
        <begin position="27"/>
        <end position="114"/>
    </location>
</feature>
<proteinExistence type="predicted"/>
<dbReference type="InterPro" id="IPR020534">
    <property type="entry name" value="Uncharacterised_YqxA"/>
</dbReference>
<dbReference type="AlphaFoldDB" id="A0A398B4P0"/>
<sequence>MKMFMLKAFLLASVMFLCVLAGMQLANDGMDKMRGYEDPEFKNAFTVNKAADGKEEAAILGTEVSSNNFEEKKEKLEQMETYNFFSNLGKNLANFVSAVVENTIEVITGKDKSD</sequence>
<keyword evidence="3" id="KW-1185">Reference proteome</keyword>
<keyword evidence="1" id="KW-0732">Signal</keyword>
<dbReference type="RefSeq" id="WP_119113564.1">
    <property type="nucleotide sequence ID" value="NZ_CBCSEO010000005.1"/>
</dbReference>
<dbReference type="Pfam" id="PF12438">
    <property type="entry name" value="DUF3679"/>
    <property type="match status" value="1"/>
</dbReference>
<dbReference type="EMBL" id="QWVT01000024">
    <property type="protein sequence ID" value="RID83788.1"/>
    <property type="molecule type" value="Genomic_DNA"/>
</dbReference>
<gene>
    <name evidence="2" type="ORF">D1970_14355</name>
</gene>
<evidence type="ECO:0000256" key="1">
    <source>
        <dbReference type="SAM" id="SignalP"/>
    </source>
</evidence>
<name>A0A398B4P0_9BACI</name>
<comment type="caution">
    <text evidence="2">The sequence shown here is derived from an EMBL/GenBank/DDBJ whole genome shotgun (WGS) entry which is preliminary data.</text>
</comment>
<evidence type="ECO:0000313" key="3">
    <source>
        <dbReference type="Proteomes" id="UP000265816"/>
    </source>
</evidence>
<reference evidence="2 3" key="1">
    <citation type="submission" date="2018-08" db="EMBL/GenBank/DDBJ databases">
        <title>Bacillus jemisoniae sp. nov., Bacillus chryseoplanitiae sp. nov., Bacillus resnikiae sp. nov., and Bacillus frankliniae sp. nov., isolated from Viking spacecraft and associated surfaces.</title>
        <authorList>
            <person name="Seuylemezian A."/>
            <person name="Vaishampayan P."/>
        </authorList>
    </citation>
    <scope>NUCLEOTIDE SEQUENCE [LARGE SCALE GENOMIC DNA]</scope>
    <source>
        <strain evidence="2 3">JJ-247</strain>
    </source>
</reference>
<dbReference type="Proteomes" id="UP000265816">
    <property type="component" value="Unassembled WGS sequence"/>
</dbReference>
<evidence type="ECO:0000313" key="2">
    <source>
        <dbReference type="EMBL" id="RID83788.1"/>
    </source>
</evidence>